<keyword evidence="4" id="KW-0732">Signal</keyword>
<evidence type="ECO:0000313" key="6">
    <source>
        <dbReference type="EMBL" id="KAI2656469.1"/>
    </source>
</evidence>
<keyword evidence="4" id="KW-0145">Chemotaxis</keyword>
<proteinExistence type="inferred from homology"/>
<dbReference type="Pfam" id="PF00048">
    <property type="entry name" value="IL8"/>
    <property type="match status" value="1"/>
</dbReference>
<dbReference type="SUPFAM" id="SSF54117">
    <property type="entry name" value="Interleukin 8-like chemokines"/>
    <property type="match status" value="1"/>
</dbReference>
<comment type="caution">
    <text evidence="6">The sequence shown here is derived from an EMBL/GenBank/DDBJ whole genome shotgun (WGS) entry which is preliminary data.</text>
</comment>
<dbReference type="InterPro" id="IPR001811">
    <property type="entry name" value="Chemokine_IL8-like_dom"/>
</dbReference>
<dbReference type="EMBL" id="JACTAM010000015">
    <property type="protein sequence ID" value="KAI2656469.1"/>
    <property type="molecule type" value="Genomic_DNA"/>
</dbReference>
<comment type="similarity">
    <text evidence="1 4">Belongs to the intercrine beta (chemokine CC) family.</text>
</comment>
<evidence type="ECO:0000256" key="4">
    <source>
        <dbReference type="RuleBase" id="RU361150"/>
    </source>
</evidence>
<dbReference type="Gene3D" id="2.40.50.40">
    <property type="match status" value="1"/>
</dbReference>
<evidence type="ECO:0000259" key="5">
    <source>
        <dbReference type="Pfam" id="PF00048"/>
    </source>
</evidence>
<name>A0ABQ8M0M3_LABRO</name>
<dbReference type="Proteomes" id="UP000830375">
    <property type="component" value="Unassembled WGS sequence"/>
</dbReference>
<keyword evidence="4" id="KW-0964">Secreted</keyword>
<sequence length="121" mass="14014">MGFKATYLVLLMCVAIILTSTKDQNHSRSNPDIFCPNAPLQMWTYPSRKGPRRDTCCRTVLEKIPRRILRLVTSCEMQRNYGACPIRALILHIRNRPICAHPRMLKKLKKIHETGLNANRK</sequence>
<dbReference type="PROSITE" id="PS00472">
    <property type="entry name" value="SMALL_CYTOKINES_CC"/>
    <property type="match status" value="1"/>
</dbReference>
<dbReference type="InterPro" id="IPR036048">
    <property type="entry name" value="Interleukin_8-like_sf"/>
</dbReference>
<comment type="subcellular location">
    <subcellularLocation>
        <location evidence="4">Secreted</location>
    </subcellularLocation>
</comment>
<keyword evidence="3" id="KW-1015">Disulfide bond</keyword>
<reference evidence="6 7" key="1">
    <citation type="submission" date="2022-01" db="EMBL/GenBank/DDBJ databases">
        <title>A high-quality chromosome-level genome assembly of rohu carp, Labeo rohita.</title>
        <authorList>
            <person name="Arick M.A. II"/>
            <person name="Hsu C.-Y."/>
            <person name="Magbanua Z."/>
            <person name="Pechanova O."/>
            <person name="Grover C."/>
            <person name="Miller E."/>
            <person name="Thrash A."/>
            <person name="Ezzel L."/>
            <person name="Alam S."/>
            <person name="Benzie J."/>
            <person name="Hamilton M."/>
            <person name="Karsi A."/>
            <person name="Lawrence M.L."/>
            <person name="Peterson D.G."/>
        </authorList>
    </citation>
    <scope>NUCLEOTIDE SEQUENCE [LARGE SCALE GENOMIC DNA]</scope>
    <source>
        <strain evidence="7">BAU-BD-2019</strain>
        <tissue evidence="6">Blood</tissue>
    </source>
</reference>
<feature type="chain" id="PRO_5044976473" description="C-C motif chemokine" evidence="4">
    <location>
        <begin position="22"/>
        <end position="121"/>
    </location>
</feature>
<evidence type="ECO:0000313" key="7">
    <source>
        <dbReference type="Proteomes" id="UP000830375"/>
    </source>
</evidence>
<evidence type="ECO:0000256" key="1">
    <source>
        <dbReference type="ARBA" id="ARBA00010868"/>
    </source>
</evidence>
<gene>
    <name evidence="6" type="ORF">H4Q32_013415</name>
</gene>
<organism evidence="6 7">
    <name type="scientific">Labeo rohita</name>
    <name type="common">Indian major carp</name>
    <name type="synonym">Cyprinus rohita</name>
    <dbReference type="NCBI Taxonomy" id="84645"/>
    <lineage>
        <taxon>Eukaryota</taxon>
        <taxon>Metazoa</taxon>
        <taxon>Chordata</taxon>
        <taxon>Craniata</taxon>
        <taxon>Vertebrata</taxon>
        <taxon>Euteleostomi</taxon>
        <taxon>Actinopterygii</taxon>
        <taxon>Neopterygii</taxon>
        <taxon>Teleostei</taxon>
        <taxon>Ostariophysi</taxon>
        <taxon>Cypriniformes</taxon>
        <taxon>Cyprinidae</taxon>
        <taxon>Labeoninae</taxon>
        <taxon>Labeonini</taxon>
        <taxon>Labeo</taxon>
    </lineage>
</organism>
<protein>
    <recommendedName>
        <fullName evidence="4">C-C motif chemokine</fullName>
    </recommendedName>
</protein>
<dbReference type="InterPro" id="IPR000827">
    <property type="entry name" value="Chemokine_CC_CS"/>
</dbReference>
<feature type="domain" description="Chemokine interleukin-8-like" evidence="5">
    <location>
        <begin position="55"/>
        <end position="103"/>
    </location>
</feature>
<keyword evidence="2 4" id="KW-0202">Cytokine</keyword>
<evidence type="ECO:0000256" key="3">
    <source>
        <dbReference type="ARBA" id="ARBA00023157"/>
    </source>
</evidence>
<feature type="signal peptide" evidence="4">
    <location>
        <begin position="1"/>
        <end position="21"/>
    </location>
</feature>
<evidence type="ECO:0000256" key="2">
    <source>
        <dbReference type="ARBA" id="ARBA00022514"/>
    </source>
</evidence>
<accession>A0ABQ8M0M3</accession>
<keyword evidence="7" id="KW-1185">Reference proteome</keyword>